<dbReference type="PROSITE" id="PS50022">
    <property type="entry name" value="FA58C_3"/>
    <property type="match status" value="1"/>
</dbReference>
<dbReference type="SUPFAM" id="SSF49373">
    <property type="entry name" value="Invasin/intimin cell-adhesion fragments"/>
    <property type="match status" value="2"/>
</dbReference>
<dbReference type="Pfam" id="PF00754">
    <property type="entry name" value="F5_F8_type_C"/>
    <property type="match status" value="1"/>
</dbReference>
<evidence type="ECO:0000259" key="8">
    <source>
        <dbReference type="PROSITE" id="PS50022"/>
    </source>
</evidence>
<dbReference type="PROSITE" id="PS50093">
    <property type="entry name" value="PKD"/>
    <property type="match status" value="3"/>
</dbReference>
<dbReference type="InterPro" id="IPR008979">
    <property type="entry name" value="Galactose-bd-like_sf"/>
</dbReference>
<dbReference type="Gene3D" id="2.60.40.10">
    <property type="entry name" value="Immunoglobulins"/>
    <property type="match status" value="6"/>
</dbReference>
<dbReference type="Pfam" id="PF02369">
    <property type="entry name" value="Big_1"/>
    <property type="match status" value="1"/>
</dbReference>
<feature type="domain" description="Big-1" evidence="10">
    <location>
        <begin position="1777"/>
        <end position="1865"/>
    </location>
</feature>
<feature type="region of interest" description="Disordered" evidence="7">
    <location>
        <begin position="986"/>
        <end position="1019"/>
    </location>
</feature>
<keyword evidence="12" id="KW-1185">Reference proteome</keyword>
<feature type="domain" description="PKD" evidence="9">
    <location>
        <begin position="1441"/>
        <end position="1458"/>
    </location>
</feature>
<feature type="domain" description="PKD" evidence="9">
    <location>
        <begin position="1352"/>
        <end position="1402"/>
    </location>
</feature>
<dbReference type="InterPro" id="IPR000601">
    <property type="entry name" value="PKD_dom"/>
</dbReference>
<accession>A0AA96RG60</accession>
<keyword evidence="3" id="KW-0812">Transmembrane</keyword>
<feature type="domain" description="Big-1" evidence="10">
    <location>
        <begin position="628"/>
        <end position="716"/>
    </location>
</feature>
<evidence type="ECO:0000256" key="7">
    <source>
        <dbReference type="SAM" id="MobiDB-lite"/>
    </source>
</evidence>
<evidence type="ECO:0000256" key="2">
    <source>
        <dbReference type="ARBA" id="ARBA00010116"/>
    </source>
</evidence>
<dbReference type="InterPro" id="IPR008964">
    <property type="entry name" value="Invasin/intimin_cell_adhesion"/>
</dbReference>
<reference evidence="11 12" key="1">
    <citation type="submission" date="2022-02" db="EMBL/GenBank/DDBJ databases">
        <title>Paenibacillus sp. MBLB1776 Whole Genome Shotgun Sequencing.</title>
        <authorList>
            <person name="Hwang C.Y."/>
            <person name="Cho E.-S."/>
            <person name="Seo M.-J."/>
        </authorList>
    </citation>
    <scope>NUCLEOTIDE SEQUENCE [LARGE SCALE GENOMIC DNA]</scope>
    <source>
        <strain evidence="11 12">MBLB1776</strain>
    </source>
</reference>
<dbReference type="InterPro" id="IPR013783">
    <property type="entry name" value="Ig-like_fold"/>
</dbReference>
<dbReference type="GO" id="GO:0005261">
    <property type="term" value="F:monoatomic cation channel activity"/>
    <property type="evidence" value="ECO:0007669"/>
    <property type="project" value="TreeGrafter"/>
</dbReference>
<sequence length="2255" mass="238857">MRKTLIGLLIMVVLLAGFPLSKAQAFHQFVVWTYDYEAFRTFGANQEIRIYEGAMEYVAACPEEGTEDFLMPWTDIYIVPAGSVTEAGQELEDAGGGKPNSVMAMTASGVFISEPIGYTAPVGKIGPGKYDLVFDECQDGKYNPFVDKIIKNSFEVDYSSSDPIPPLDLTKLKEDAGKAAERWEKYKEYMEKLFALAKAADENRNPNEKFVDFLMRSGLTDPRKGTLIQMANQAKHYEGIADDPPDPNYQQVTPLGSRPAFDFLSNDPLDIAEAAVGTAAGTEQAINQALLTSLERYQGADAASHGQWALSHVRAIQKYANLLDAQLTRTNAAMTQLFQALAADKRPLDATAAALEQLRSRIVSTGFTAEELTRLRSLGYSDEEIEQVRAGLAAKNYVFTKADFINFQSDFKNDNGQFGADLYSYAGSFIANLIETLKEDPSIPDKDPVVSAGGPYSGTEGNAIYFNATASGPSSILKYEWDLDGDGSFNDGTGSNVTFTYTQPFRGLAGVKVTDSEGFSQVAYSPVEISEANKRPVLTAYSPSFLYADGLVGEPLAFQVTAADPEGQPVTVQWYADGAPAGTGAAYSYTPSTAGIHIVEAEASDGNPLGGTVRIGWMVTARVPLPAAVQLSQTAPAEEVGKVHAFTASVTDEEGKPVAGLPVTAVITGANPTTLSAVTGSDGKAGFTYTGSTAGEDTITASAGGISSTPLKLQWTPRDTTPPSTTAALTPAVPDGESGTYASSVTVKLTAVDNASGVAKTEYRINGGVWKAYSDPFTIAANGTYAVDYRSTDAAGNVEAGQNVSFTIQLPPEVQDTVPPVTTIVLDPAGPQGSNGWYTSAVSFRLSATDDRAGVARTEYRIDGGAWTEYAGAAAVTGEGPHAVEYRSIDHAGNREAVLTAAFRIDTGLPVVTAAFTPADPNGTNGWYTTPVSAALTASDPVSGIASVEYRIDGGAWTSYVSPVAYAEDGSHTLGYRAADKAGHVSEGQSSLRIDQTKPVTAANISPAPDSPGGLYSSDVSVSLSVSDSGSGPASTEYRVNGGGWTPYGSVISLTASGSYLVEYRSTDQAGNREEPQSVSVEIDKNRAPQAFFNPSPSWRNAALLESGAAVVAVSSQYDGYHTPQAMLDYSAEPWYPWATSGINNQWVRFSLAGGQTYLIDRVQVMPRIDYADQRVKDFEIAVSLDDKEYTTVLRATTANNGTLQEFMLPKPVLAKYVKYSPLSRHGAATVISTQQLKVMSGQEGGATVTFQNLSTDPDDDISAWSWDFGDGTSSTEKAPTHTFPGPGEYTVKLTATDATGKTGSFSLKQTVFAPAEPGYTFTPAVPNEAQAVTFTDTTAVPGGGKVVKRVWDFGDGTAKETRKTGEPAVGHTFADNGTYSVTLEATDDRGLVSQAIKTITVNNVSPSIGAMANQWAANGQRVAFSPVITDPGRDSRTCLWDFGDGTTSTTCSFSHTYPIVADGAPDVTYTATLTVTDDDGGSTQSSLKVTAYAPYLYPGSAISANDLFYTRHCTAPNVRKVEFSYDGANQFTLKTPATITSTAKADGLIFAPDGDLLVGGANYLYKVNPQTGATLQASPNGGTVYHLALDKSGTKVWASGIPGVLIDFPLEPFGKGTYHSIKGDEDYITSIAFDSVGNAYYTSSGAGGNGTFGTIDLDTFTTKRLMKDIPGAHGMFYDVYTGDLILVGDDQIAQINPETRTLVSERIFPGRIFDQGAADGKGHILVADNNGYLLFLDYSYSKLVGDRHNYATTPYVESCLDDVAPLSGFGSAPPAQVLLNPAAAEREVGATHELSATVKDAKGNTMAGMPLTLEVTGANPGVYTAVTGTDGTAVFRYTGNNAGDDTLIARTVKIQSDPAAVKWLPADKTPPVTEAAVNPAAPNGTNGWYVTGASVTLTATDNSSGVVKTEYRINSGSWADYQGPIPVTAEGTTTVGFRSTDKKGNVEEEKSVSVKLDKGKPATTAVLNPAAPDGANGEYTTNVSVTLTAFDSLSGIATTEYRMNGGSWSLYTGPVTVSENGAYAFDYRSTDQAGNKEDTQSKSFKIAKTPVVLDTTPPVTTAVYSPSSPNGTDGWYTTDITITFTATDDLSGVAKTEYRINGGAWSLFSGPVALTENGIYTVDYRSTDLAGNQEAVKTAGFKLDKTPKPPADTVAPVTKYHFDPIYAVSSKGVRYVKGYNVSLQATDNTGGSGVKSIQYRINGGAWKTYTGTFVIYAGETHTVEYFSTDLTGNTESPMNKMDFDRGTFTGAGAY</sequence>
<evidence type="ECO:0000256" key="1">
    <source>
        <dbReference type="ARBA" id="ARBA00004141"/>
    </source>
</evidence>
<gene>
    <name evidence="11" type="ORF">MJA45_03830</name>
</gene>
<dbReference type="GO" id="GO:0005886">
    <property type="term" value="C:plasma membrane"/>
    <property type="evidence" value="ECO:0007669"/>
    <property type="project" value="TreeGrafter"/>
</dbReference>
<feature type="domain" description="F5/8 type C" evidence="8">
    <location>
        <begin position="1092"/>
        <end position="1239"/>
    </location>
</feature>
<keyword evidence="4" id="KW-0677">Repeat</keyword>
<comment type="subcellular location">
    <subcellularLocation>
        <location evidence="1">Membrane</location>
        <topology evidence="1">Multi-pass membrane protein</topology>
    </subcellularLocation>
</comment>
<dbReference type="Pfam" id="PF18911">
    <property type="entry name" value="PKD_4"/>
    <property type="match status" value="4"/>
</dbReference>
<dbReference type="Gene3D" id="3.30.1920.20">
    <property type="match status" value="6"/>
</dbReference>
<organism evidence="11 12">
    <name type="scientific">Paenibacillus aurantius</name>
    <dbReference type="NCBI Taxonomy" id="2918900"/>
    <lineage>
        <taxon>Bacteria</taxon>
        <taxon>Bacillati</taxon>
        <taxon>Bacillota</taxon>
        <taxon>Bacilli</taxon>
        <taxon>Bacillales</taxon>
        <taxon>Paenibacillaceae</taxon>
        <taxon>Paenibacillus</taxon>
    </lineage>
</organism>
<dbReference type="InterPro" id="IPR000421">
    <property type="entry name" value="FA58C"/>
</dbReference>
<dbReference type="InterPro" id="IPR022409">
    <property type="entry name" value="PKD/Chitinase_dom"/>
</dbReference>
<dbReference type="PANTHER" id="PTHR46730:SF1">
    <property type="entry name" value="PLAT DOMAIN-CONTAINING PROTEIN"/>
    <property type="match status" value="1"/>
</dbReference>
<dbReference type="Gene3D" id="2.60.120.260">
    <property type="entry name" value="Galactose-binding domain-like"/>
    <property type="match status" value="1"/>
</dbReference>
<evidence type="ECO:0000256" key="3">
    <source>
        <dbReference type="ARBA" id="ARBA00022692"/>
    </source>
</evidence>
<keyword evidence="6" id="KW-0472">Membrane</keyword>
<dbReference type="SUPFAM" id="SSF49299">
    <property type="entry name" value="PKD domain"/>
    <property type="match status" value="4"/>
</dbReference>
<dbReference type="KEGG" id="paun:MJA45_03830"/>
<dbReference type="CDD" id="cd00146">
    <property type="entry name" value="PKD"/>
    <property type="match status" value="4"/>
</dbReference>
<dbReference type="NCBIfam" id="NF047446">
    <property type="entry name" value="barrel_OmpL47"/>
    <property type="match status" value="8"/>
</dbReference>
<dbReference type="GO" id="GO:0006816">
    <property type="term" value="P:calcium ion transport"/>
    <property type="evidence" value="ECO:0007669"/>
    <property type="project" value="TreeGrafter"/>
</dbReference>
<evidence type="ECO:0000313" key="11">
    <source>
        <dbReference type="EMBL" id="WNQ12191.1"/>
    </source>
</evidence>
<dbReference type="EMBL" id="CP130318">
    <property type="protein sequence ID" value="WNQ12191.1"/>
    <property type="molecule type" value="Genomic_DNA"/>
</dbReference>
<dbReference type="SUPFAM" id="SSF49785">
    <property type="entry name" value="Galactose-binding domain-like"/>
    <property type="match status" value="1"/>
</dbReference>
<dbReference type="Proteomes" id="UP001305702">
    <property type="component" value="Chromosome"/>
</dbReference>
<evidence type="ECO:0000313" key="12">
    <source>
        <dbReference type="Proteomes" id="UP001305702"/>
    </source>
</evidence>
<comment type="similarity">
    <text evidence="2">Belongs to the intimin/invasin family.</text>
</comment>
<name>A0AA96RG60_9BACL</name>
<dbReference type="SMART" id="SM00089">
    <property type="entry name" value="PKD"/>
    <property type="match status" value="5"/>
</dbReference>
<feature type="domain" description="PKD" evidence="9">
    <location>
        <begin position="1248"/>
        <end position="1319"/>
    </location>
</feature>
<dbReference type="PROSITE" id="PS51127">
    <property type="entry name" value="BIG1"/>
    <property type="match status" value="2"/>
</dbReference>
<proteinExistence type="inferred from homology"/>
<evidence type="ECO:0000256" key="6">
    <source>
        <dbReference type="ARBA" id="ARBA00023136"/>
    </source>
</evidence>
<dbReference type="InterPro" id="IPR035986">
    <property type="entry name" value="PKD_dom_sf"/>
</dbReference>
<protein>
    <submittedName>
        <fullName evidence="11">PKD domain-containing protein</fullName>
    </submittedName>
</protein>
<dbReference type="RefSeq" id="WP_315605968.1">
    <property type="nucleotide sequence ID" value="NZ_CP130318.1"/>
</dbReference>
<evidence type="ECO:0000259" key="10">
    <source>
        <dbReference type="PROSITE" id="PS51127"/>
    </source>
</evidence>
<feature type="compositionally biased region" description="Low complexity" evidence="7">
    <location>
        <begin position="721"/>
        <end position="732"/>
    </location>
</feature>
<dbReference type="InterPro" id="IPR058094">
    <property type="entry name" value="Ig-like_OmpL47-like"/>
</dbReference>
<dbReference type="InterPro" id="IPR003344">
    <property type="entry name" value="Big_1_dom"/>
</dbReference>
<dbReference type="SUPFAM" id="SSF63829">
    <property type="entry name" value="Calcium-dependent phosphotriesterase"/>
    <property type="match status" value="1"/>
</dbReference>
<keyword evidence="5" id="KW-1133">Transmembrane helix</keyword>
<evidence type="ECO:0000256" key="5">
    <source>
        <dbReference type="ARBA" id="ARBA00022989"/>
    </source>
</evidence>
<evidence type="ECO:0000259" key="9">
    <source>
        <dbReference type="PROSITE" id="PS50093"/>
    </source>
</evidence>
<dbReference type="PANTHER" id="PTHR46730">
    <property type="entry name" value="POLYCYSTIN-1"/>
    <property type="match status" value="1"/>
</dbReference>
<feature type="region of interest" description="Disordered" evidence="7">
    <location>
        <begin position="710"/>
        <end position="737"/>
    </location>
</feature>
<evidence type="ECO:0000256" key="4">
    <source>
        <dbReference type="ARBA" id="ARBA00022737"/>
    </source>
</evidence>